<gene>
    <name evidence="1" type="ORF">DPEC_G00021180</name>
</gene>
<comment type="caution">
    <text evidence="1">The sequence shown here is derived from an EMBL/GenBank/DDBJ whole genome shotgun (WGS) entry which is preliminary data.</text>
</comment>
<name>A0ACC2HG61_DALPE</name>
<dbReference type="Proteomes" id="UP001157502">
    <property type="component" value="Chromosome 2"/>
</dbReference>
<keyword evidence="2" id="KW-1185">Reference proteome</keyword>
<dbReference type="EMBL" id="CM055729">
    <property type="protein sequence ID" value="KAJ8014959.1"/>
    <property type="molecule type" value="Genomic_DNA"/>
</dbReference>
<sequence>MASPAVHSVATLTETKSVSPSAGPAVNPRASPNIFRRCKGSYVREENGAPAARAMGAHGGAPTVKGEGHLDMLLSHHSVGVPRLPGSDDSAGLVQKASAAPGAKASPETRPQSVRYLPCRPLAPGHPGSPAPVPSSELPPHRVPRKKSRGLRSLLMRPVLCRRRSHPLSQCLVHIWGEATLSPSATPWSGGGPLPISTSSLGQLKGNVTDMCPRPMTRGRMPALGTTFQESVSDVPVCPEEGIGPR</sequence>
<proteinExistence type="predicted"/>
<accession>A0ACC2HG61</accession>
<evidence type="ECO:0000313" key="2">
    <source>
        <dbReference type="Proteomes" id="UP001157502"/>
    </source>
</evidence>
<reference evidence="1" key="1">
    <citation type="submission" date="2021-05" db="EMBL/GenBank/DDBJ databases">
        <authorList>
            <person name="Pan Q."/>
            <person name="Jouanno E."/>
            <person name="Zahm M."/>
            <person name="Klopp C."/>
            <person name="Cabau C."/>
            <person name="Louis A."/>
            <person name="Berthelot C."/>
            <person name="Parey E."/>
            <person name="Roest Crollius H."/>
            <person name="Montfort J."/>
            <person name="Robinson-Rechavi M."/>
            <person name="Bouchez O."/>
            <person name="Lampietro C."/>
            <person name="Lopez Roques C."/>
            <person name="Donnadieu C."/>
            <person name="Postlethwait J."/>
            <person name="Bobe J."/>
            <person name="Dillon D."/>
            <person name="Chandos A."/>
            <person name="von Hippel F."/>
            <person name="Guiguen Y."/>
        </authorList>
    </citation>
    <scope>NUCLEOTIDE SEQUENCE</scope>
    <source>
        <strain evidence="1">YG-Jan2019</strain>
    </source>
</reference>
<evidence type="ECO:0000313" key="1">
    <source>
        <dbReference type="EMBL" id="KAJ8014959.1"/>
    </source>
</evidence>
<organism evidence="1 2">
    <name type="scientific">Dallia pectoralis</name>
    <name type="common">Alaska blackfish</name>
    <dbReference type="NCBI Taxonomy" id="75939"/>
    <lineage>
        <taxon>Eukaryota</taxon>
        <taxon>Metazoa</taxon>
        <taxon>Chordata</taxon>
        <taxon>Craniata</taxon>
        <taxon>Vertebrata</taxon>
        <taxon>Euteleostomi</taxon>
        <taxon>Actinopterygii</taxon>
        <taxon>Neopterygii</taxon>
        <taxon>Teleostei</taxon>
        <taxon>Protacanthopterygii</taxon>
        <taxon>Esociformes</taxon>
        <taxon>Umbridae</taxon>
        <taxon>Dallia</taxon>
    </lineage>
</organism>
<protein>
    <submittedName>
        <fullName evidence="1">Uncharacterized protein</fullName>
    </submittedName>
</protein>